<evidence type="ECO:0000313" key="1">
    <source>
        <dbReference type="EMBL" id="KAJ6774302.1"/>
    </source>
</evidence>
<dbReference type="Proteomes" id="UP001151532">
    <property type="component" value="Chromosome 5"/>
</dbReference>
<reference evidence="1" key="1">
    <citation type="submission" date="2022-11" db="EMBL/GenBank/DDBJ databases">
        <authorList>
            <person name="Hyden B.L."/>
            <person name="Feng K."/>
            <person name="Yates T."/>
            <person name="Jawdy S."/>
            <person name="Smart L.B."/>
            <person name="Muchero W."/>
        </authorList>
    </citation>
    <scope>NUCLEOTIDE SEQUENCE</scope>
    <source>
        <tissue evidence="1">Shoot tip</tissue>
    </source>
</reference>
<gene>
    <name evidence="1" type="ORF">OIU79_017665</name>
</gene>
<comment type="caution">
    <text evidence="1">The sequence shown here is derived from an EMBL/GenBank/DDBJ whole genome shotgun (WGS) entry which is preliminary data.</text>
</comment>
<accession>A0A9Q0WVJ3</accession>
<sequence length="99" mass="11055">MPVSLRPELQLVIPWPWGLERSKANISKLCPRTVFLLSLATKPTPEVLVQNWRISLHLSLSFLESWEGNLVTWRWMDEIGGVMGTGERSKAVAEGGSPA</sequence>
<proteinExistence type="predicted"/>
<reference evidence="1" key="2">
    <citation type="journal article" date="2023" name="Int. J. Mol. Sci.">
        <title>De Novo Assembly and Annotation of 11 Diverse Shrub Willow (Salix) Genomes Reveals Novel Gene Organization in Sex-Linked Regions.</title>
        <authorList>
            <person name="Hyden B."/>
            <person name="Feng K."/>
            <person name="Yates T.B."/>
            <person name="Jawdy S."/>
            <person name="Cereghino C."/>
            <person name="Smart L.B."/>
            <person name="Muchero W."/>
        </authorList>
    </citation>
    <scope>NUCLEOTIDE SEQUENCE</scope>
    <source>
        <tissue evidence="1">Shoot tip</tissue>
    </source>
</reference>
<keyword evidence="2" id="KW-1185">Reference proteome</keyword>
<name>A0A9Q0WVJ3_SALPP</name>
<evidence type="ECO:0000313" key="2">
    <source>
        <dbReference type="Proteomes" id="UP001151532"/>
    </source>
</evidence>
<dbReference type="EMBL" id="JAPFFK010000002">
    <property type="protein sequence ID" value="KAJ6774302.1"/>
    <property type="molecule type" value="Genomic_DNA"/>
</dbReference>
<protein>
    <submittedName>
        <fullName evidence="1">Uncharacterized protein</fullName>
    </submittedName>
</protein>
<organism evidence="1 2">
    <name type="scientific">Salix purpurea</name>
    <name type="common">Purple osier willow</name>
    <dbReference type="NCBI Taxonomy" id="77065"/>
    <lineage>
        <taxon>Eukaryota</taxon>
        <taxon>Viridiplantae</taxon>
        <taxon>Streptophyta</taxon>
        <taxon>Embryophyta</taxon>
        <taxon>Tracheophyta</taxon>
        <taxon>Spermatophyta</taxon>
        <taxon>Magnoliopsida</taxon>
        <taxon>eudicotyledons</taxon>
        <taxon>Gunneridae</taxon>
        <taxon>Pentapetalae</taxon>
        <taxon>rosids</taxon>
        <taxon>fabids</taxon>
        <taxon>Malpighiales</taxon>
        <taxon>Salicaceae</taxon>
        <taxon>Saliceae</taxon>
        <taxon>Salix</taxon>
    </lineage>
</organism>
<dbReference type="AlphaFoldDB" id="A0A9Q0WVJ3"/>